<evidence type="ECO:0000313" key="1">
    <source>
        <dbReference type="EMBL" id="BAF58473.1"/>
    </source>
</evidence>
<sequence>MMDHGDFEEIERLLEKCCDGCLLTRMHCKTCRIEKLRGITGEFSKPEAGEIILIYADELKVLLNLAGKSPRAGSSEVEVIEKWRREIKEAAGREITA</sequence>
<gene>
    <name evidence="1" type="ordered locus">PTH_0292</name>
</gene>
<name>A5D5L7_PELTS</name>
<dbReference type="Proteomes" id="UP000006556">
    <property type="component" value="Chromosome"/>
</dbReference>
<dbReference type="EMBL" id="AP009389">
    <property type="protein sequence ID" value="BAF58473.1"/>
    <property type="molecule type" value="Genomic_DNA"/>
</dbReference>
<proteinExistence type="predicted"/>
<dbReference type="HOGENOM" id="CLU_2344175_0_0_9"/>
<accession>A5D5L7</accession>
<organism evidence="1 2">
    <name type="scientific">Pelotomaculum thermopropionicum (strain DSM 13744 / JCM 10971 / SI)</name>
    <dbReference type="NCBI Taxonomy" id="370438"/>
    <lineage>
        <taxon>Bacteria</taxon>
        <taxon>Bacillati</taxon>
        <taxon>Bacillota</taxon>
        <taxon>Clostridia</taxon>
        <taxon>Eubacteriales</taxon>
        <taxon>Desulfotomaculaceae</taxon>
        <taxon>Pelotomaculum</taxon>
    </lineage>
</organism>
<protein>
    <submittedName>
        <fullName evidence="1">Uncharacterized protein</fullName>
    </submittedName>
</protein>
<dbReference type="KEGG" id="pth:PTH_0292"/>
<dbReference type="STRING" id="370438.PTH_0292"/>
<dbReference type="AlphaFoldDB" id="A5D5L7"/>
<reference evidence="2" key="1">
    <citation type="journal article" date="2008" name="Genome Res.">
        <title>The genome of Pelotomaculum thermopropionicum reveals niche-associated evolution in anaerobic microbiota.</title>
        <authorList>
            <person name="Kosaka T."/>
            <person name="Kato S."/>
            <person name="Shimoyama T."/>
            <person name="Ishii S."/>
            <person name="Abe T."/>
            <person name="Watanabe K."/>
        </authorList>
    </citation>
    <scope>NUCLEOTIDE SEQUENCE [LARGE SCALE GENOMIC DNA]</scope>
    <source>
        <strain evidence="2">DSM 13744 / JCM 10971 / SI</strain>
    </source>
</reference>
<keyword evidence="2" id="KW-1185">Reference proteome</keyword>
<evidence type="ECO:0000313" key="2">
    <source>
        <dbReference type="Proteomes" id="UP000006556"/>
    </source>
</evidence>